<comment type="subunit">
    <text evidence="5">Homotrimer.</text>
</comment>
<dbReference type="GO" id="GO:0003700">
    <property type="term" value="F:DNA-binding transcription factor activity"/>
    <property type="evidence" value="ECO:0007669"/>
    <property type="project" value="InterPro"/>
</dbReference>
<evidence type="ECO:0000256" key="13">
    <source>
        <dbReference type="ARBA" id="ARBA00023163"/>
    </source>
</evidence>
<dbReference type="GO" id="GO:0006357">
    <property type="term" value="P:regulation of transcription by RNA polymerase II"/>
    <property type="evidence" value="ECO:0007669"/>
    <property type="project" value="TreeGrafter"/>
</dbReference>
<evidence type="ECO:0000256" key="8">
    <source>
        <dbReference type="ARBA" id="ARBA00022989"/>
    </source>
</evidence>
<evidence type="ECO:0000256" key="10">
    <source>
        <dbReference type="ARBA" id="ARBA00023016"/>
    </source>
</evidence>
<keyword evidence="10" id="KW-0346">Stress response</keyword>
<feature type="transmembrane region" description="Helical" evidence="17">
    <location>
        <begin position="80"/>
        <end position="98"/>
    </location>
</feature>
<keyword evidence="7 17" id="KW-0812">Transmembrane</keyword>
<keyword evidence="12 17" id="KW-0472">Membrane</keyword>
<dbReference type="Pfam" id="PF03208">
    <property type="entry name" value="PRA1"/>
    <property type="match status" value="1"/>
</dbReference>
<evidence type="ECO:0000256" key="12">
    <source>
        <dbReference type="ARBA" id="ARBA00023136"/>
    </source>
</evidence>
<evidence type="ECO:0000256" key="15">
    <source>
        <dbReference type="RuleBase" id="RU004020"/>
    </source>
</evidence>
<keyword evidence="8 17" id="KW-1133">Transmembrane helix</keyword>
<dbReference type="SUPFAM" id="SSF46785">
    <property type="entry name" value="Winged helix' DNA-binding domain"/>
    <property type="match status" value="2"/>
</dbReference>
<dbReference type="FunFam" id="1.10.10.10:FF:000037">
    <property type="entry name" value="Heat stress transcription factor B-4"/>
    <property type="match status" value="2"/>
</dbReference>
<keyword evidence="9" id="KW-0805">Transcription regulation</keyword>
<dbReference type="Pfam" id="PF00447">
    <property type="entry name" value="HSF_DNA-bind"/>
    <property type="match status" value="2"/>
</dbReference>
<dbReference type="Proteomes" id="UP001408789">
    <property type="component" value="Unassembled WGS sequence"/>
</dbReference>
<feature type="domain" description="HSF-type DNA-binding" evidence="18">
    <location>
        <begin position="286"/>
        <end position="378"/>
    </location>
</feature>
<comment type="similarity">
    <text evidence="4">Belongs to the PRA1 family.</text>
</comment>
<feature type="transmembrane region" description="Helical" evidence="17">
    <location>
        <begin position="140"/>
        <end position="171"/>
    </location>
</feature>
<evidence type="ECO:0000256" key="9">
    <source>
        <dbReference type="ARBA" id="ARBA00023015"/>
    </source>
</evidence>
<comment type="similarity">
    <text evidence="15">Belongs to the HSF family.</text>
</comment>
<keyword evidence="16" id="KW-0175">Coiled coil</keyword>
<protein>
    <recommendedName>
        <fullName evidence="18">HSF-type DNA-binding domain-containing protein</fullName>
    </recommendedName>
</protein>
<dbReference type="AlphaFoldDB" id="A0AAP0CNW7"/>
<organism evidence="19 20">
    <name type="scientific">Deinandra increscens subsp. villosa</name>
    <dbReference type="NCBI Taxonomy" id="3103831"/>
    <lineage>
        <taxon>Eukaryota</taxon>
        <taxon>Viridiplantae</taxon>
        <taxon>Streptophyta</taxon>
        <taxon>Embryophyta</taxon>
        <taxon>Tracheophyta</taxon>
        <taxon>Spermatophyta</taxon>
        <taxon>Magnoliopsida</taxon>
        <taxon>eudicotyledons</taxon>
        <taxon>Gunneridae</taxon>
        <taxon>Pentapetalae</taxon>
        <taxon>asterids</taxon>
        <taxon>campanulids</taxon>
        <taxon>Asterales</taxon>
        <taxon>Asteraceae</taxon>
        <taxon>Asteroideae</taxon>
        <taxon>Heliantheae alliance</taxon>
        <taxon>Madieae</taxon>
        <taxon>Madiinae</taxon>
        <taxon>Deinandra</taxon>
    </lineage>
</organism>
<evidence type="ECO:0000256" key="3">
    <source>
        <dbReference type="ARBA" id="ARBA00004141"/>
    </source>
</evidence>
<feature type="coiled-coil region" evidence="16">
    <location>
        <begin position="777"/>
        <end position="811"/>
    </location>
</feature>
<evidence type="ECO:0000256" key="14">
    <source>
        <dbReference type="ARBA" id="ARBA00023242"/>
    </source>
</evidence>
<dbReference type="InterPro" id="IPR004895">
    <property type="entry name" value="Prenylated_rab_accept_PRA1"/>
</dbReference>
<dbReference type="InterPro" id="IPR000232">
    <property type="entry name" value="HSF_DNA-bd"/>
</dbReference>
<dbReference type="GO" id="GO:0016192">
    <property type="term" value="P:vesicle-mediated transport"/>
    <property type="evidence" value="ECO:0007669"/>
    <property type="project" value="UniProtKB-ARBA"/>
</dbReference>
<dbReference type="InterPro" id="IPR036390">
    <property type="entry name" value="WH_DNA-bd_sf"/>
</dbReference>
<dbReference type="PANTHER" id="PTHR10015:SF304">
    <property type="entry name" value="HEAT STRESS TRANSCRIPTION FACTOR B-4B"/>
    <property type="match status" value="1"/>
</dbReference>
<name>A0AAP0CNW7_9ASTR</name>
<sequence>MSSQNLPISDPPSSAAGNAAWSSAISATPALRAFISRLTDSTRRAFTRRRPWYELIDRTAFSKPDSLTDATSRIRKNYNYFRVNYITLLSAVLAFSLLSHPFSLLIIVSLVAAWLFLYIFRAPDQQVVIGGRTFSDREILGILLVLTVFVVFLTSVGSLLMSATLIGLGIICVHGAFRDPEDLFLDDQEISGTGLFSAFSGAATSAAVADVMSHSICLLMVNMSCGAMEKTQDNSHGGGTVGYGGVANRVNGGMSNGDGGLSEISFGDNEGLVDHKTREMLDGNHGVAPFLIKLYLMVDDEATNSIISWGSSRTTFVISDERRFTSEILPSYFKTSRLESFISQLNNYGFKKERDRMEFEHEHFQEGKIHWLKTIKRRKQRSNAINTPCVPIIELNATFAKLRQEQTQISNRIRRFKYDTEQALWEGQTITENMIDKLLSTFSVMIRRKKSFFHIDKKINFVDLVKDSESISDHFERPASEVDCLMTLSYLKEKMITRYSDRGGEDARRGHGNACGIPKFLQNLYDMVEKREIDDLISWNHPSCDSFIIWDINKFATDVLPMYFKHTNFSSFNSQLNIYCFRKVSWEKHEYANEWFRGGRHDLLTNITRRNKNIQLKGSMITCSTTKVEIFKKQLKTIQQDQESKIIELSDYEEQVKSSVQQFMKTVINMATVVDKMIQENTENVKRVKIESEKNDTGNKRGPESEVSELKIGLGENNNPDEESITQELWIDPEVLDKIMSEPWAYRCEDVVGVNEVVDKDDAGVEEGVDEAEGKGVDEAVNEAEAEGEAVDEAEVKCKSVDEAMDEAAGEGVEA</sequence>
<evidence type="ECO:0000256" key="5">
    <source>
        <dbReference type="ARBA" id="ARBA00011233"/>
    </source>
</evidence>
<evidence type="ECO:0000256" key="2">
    <source>
        <dbReference type="ARBA" id="ARBA00004123"/>
    </source>
</evidence>
<keyword evidence="20" id="KW-1185">Reference proteome</keyword>
<comment type="caution">
    <text evidence="19">The sequence shown here is derived from an EMBL/GenBank/DDBJ whole genome shotgun (WGS) entry which is preliminary data.</text>
</comment>
<dbReference type="GO" id="GO:0005634">
    <property type="term" value="C:nucleus"/>
    <property type="evidence" value="ECO:0007669"/>
    <property type="project" value="UniProtKB-SubCell"/>
</dbReference>
<comment type="subcellular location">
    <subcellularLocation>
        <location evidence="3">Membrane</location>
        <topology evidence="3">Multi-pass membrane protein</topology>
    </subcellularLocation>
    <subcellularLocation>
        <location evidence="2">Nucleus</location>
    </subcellularLocation>
</comment>
<keyword evidence="14" id="KW-0539">Nucleus</keyword>
<dbReference type="GO" id="GO:0000978">
    <property type="term" value="F:RNA polymerase II cis-regulatory region sequence-specific DNA binding"/>
    <property type="evidence" value="ECO:0007669"/>
    <property type="project" value="TreeGrafter"/>
</dbReference>
<comment type="function">
    <text evidence="1">May be involved in both secretory and endocytic intracellular trafficking in the endosomal/prevacuolar compartments.</text>
</comment>
<dbReference type="EMBL" id="JBCNJP010000023">
    <property type="protein sequence ID" value="KAK9057530.1"/>
    <property type="molecule type" value="Genomic_DNA"/>
</dbReference>
<feature type="transmembrane region" description="Helical" evidence="17">
    <location>
        <begin position="104"/>
        <end position="120"/>
    </location>
</feature>
<evidence type="ECO:0000256" key="6">
    <source>
        <dbReference type="ARBA" id="ARBA00022553"/>
    </source>
</evidence>
<evidence type="ECO:0000256" key="1">
    <source>
        <dbReference type="ARBA" id="ARBA00002501"/>
    </source>
</evidence>
<dbReference type="InterPro" id="IPR036388">
    <property type="entry name" value="WH-like_DNA-bd_sf"/>
</dbReference>
<evidence type="ECO:0000256" key="11">
    <source>
        <dbReference type="ARBA" id="ARBA00023125"/>
    </source>
</evidence>
<dbReference type="PRINTS" id="PR00056">
    <property type="entry name" value="HSFDOMAIN"/>
</dbReference>
<keyword evidence="13" id="KW-0804">Transcription</keyword>
<dbReference type="SMART" id="SM00415">
    <property type="entry name" value="HSF"/>
    <property type="match status" value="2"/>
</dbReference>
<keyword evidence="11" id="KW-0238">DNA-binding</keyword>
<dbReference type="PANTHER" id="PTHR10015">
    <property type="entry name" value="HEAT SHOCK TRANSCRIPTION FACTOR"/>
    <property type="match status" value="1"/>
</dbReference>
<evidence type="ECO:0000313" key="20">
    <source>
        <dbReference type="Proteomes" id="UP001408789"/>
    </source>
</evidence>
<feature type="domain" description="HSF-type DNA-binding" evidence="18">
    <location>
        <begin position="516"/>
        <end position="610"/>
    </location>
</feature>
<dbReference type="Gene3D" id="1.10.10.10">
    <property type="entry name" value="Winged helix-like DNA-binding domain superfamily/Winged helix DNA-binding domain"/>
    <property type="match status" value="2"/>
</dbReference>
<proteinExistence type="inferred from homology"/>
<evidence type="ECO:0000313" key="19">
    <source>
        <dbReference type="EMBL" id="KAK9057530.1"/>
    </source>
</evidence>
<evidence type="ECO:0000256" key="7">
    <source>
        <dbReference type="ARBA" id="ARBA00022692"/>
    </source>
</evidence>
<keyword evidence="6" id="KW-0597">Phosphoprotein</keyword>
<evidence type="ECO:0000259" key="18">
    <source>
        <dbReference type="SMART" id="SM00415"/>
    </source>
</evidence>
<reference evidence="19 20" key="1">
    <citation type="submission" date="2024-04" db="EMBL/GenBank/DDBJ databases">
        <title>The reference genome of an endangered Asteraceae, Deinandra increscens subsp. villosa, native to the Central Coast of California.</title>
        <authorList>
            <person name="Guilliams M."/>
            <person name="Hasenstab-Lehman K."/>
            <person name="Meyer R."/>
            <person name="Mcevoy S."/>
        </authorList>
    </citation>
    <scope>NUCLEOTIDE SEQUENCE [LARGE SCALE GENOMIC DNA]</scope>
    <source>
        <tissue evidence="19">Leaf</tissue>
    </source>
</reference>
<gene>
    <name evidence="19" type="ORF">SSX86_022366</name>
</gene>
<evidence type="ECO:0000256" key="16">
    <source>
        <dbReference type="SAM" id="Coils"/>
    </source>
</evidence>
<evidence type="ECO:0000256" key="17">
    <source>
        <dbReference type="SAM" id="Phobius"/>
    </source>
</evidence>
<dbReference type="GO" id="GO:0016020">
    <property type="term" value="C:membrane"/>
    <property type="evidence" value="ECO:0007669"/>
    <property type="project" value="UniProtKB-SubCell"/>
</dbReference>
<evidence type="ECO:0000256" key="4">
    <source>
        <dbReference type="ARBA" id="ARBA00006483"/>
    </source>
</evidence>
<accession>A0AAP0CNW7</accession>
<dbReference type="GO" id="GO:0005783">
    <property type="term" value="C:endoplasmic reticulum"/>
    <property type="evidence" value="ECO:0007669"/>
    <property type="project" value="UniProtKB-ARBA"/>
</dbReference>